<dbReference type="OrthoDB" id="4131at2"/>
<keyword evidence="6" id="KW-1185">Reference proteome</keyword>
<evidence type="ECO:0000313" key="5">
    <source>
        <dbReference type="EMBL" id="SDC41098.1"/>
    </source>
</evidence>
<dbReference type="InterPro" id="IPR027417">
    <property type="entry name" value="P-loop_NTPase"/>
</dbReference>
<name>A0A1G6LCY1_9PSEU</name>
<dbReference type="PANTHER" id="PTHR42794:SF2">
    <property type="entry name" value="ABC TRANSPORTER ATP-BINDING PROTEIN"/>
    <property type="match status" value="1"/>
</dbReference>
<reference evidence="6" key="1">
    <citation type="submission" date="2016-10" db="EMBL/GenBank/DDBJ databases">
        <authorList>
            <person name="Varghese N."/>
            <person name="Submissions S."/>
        </authorList>
    </citation>
    <scope>NUCLEOTIDE SEQUENCE [LARGE SCALE GENOMIC DNA]</scope>
    <source>
        <strain evidence="6">IBRC-M 10403</strain>
    </source>
</reference>
<dbReference type="RefSeq" id="WP_091448829.1">
    <property type="nucleotide sequence ID" value="NZ_FMZZ01000002.1"/>
</dbReference>
<dbReference type="Pfam" id="PF00005">
    <property type="entry name" value="ABC_tran"/>
    <property type="match status" value="1"/>
</dbReference>
<dbReference type="SMART" id="SM00382">
    <property type="entry name" value="AAA"/>
    <property type="match status" value="1"/>
</dbReference>
<dbReference type="PANTHER" id="PTHR42794">
    <property type="entry name" value="HEMIN IMPORT ATP-BINDING PROTEIN HMUV"/>
    <property type="match status" value="1"/>
</dbReference>
<evidence type="ECO:0000256" key="2">
    <source>
        <dbReference type="ARBA" id="ARBA00022741"/>
    </source>
</evidence>
<evidence type="ECO:0000259" key="4">
    <source>
        <dbReference type="PROSITE" id="PS50893"/>
    </source>
</evidence>
<organism evidence="5 6">
    <name type="scientific">Actinokineospora iranica</name>
    <dbReference type="NCBI Taxonomy" id="1271860"/>
    <lineage>
        <taxon>Bacteria</taxon>
        <taxon>Bacillati</taxon>
        <taxon>Actinomycetota</taxon>
        <taxon>Actinomycetes</taxon>
        <taxon>Pseudonocardiales</taxon>
        <taxon>Pseudonocardiaceae</taxon>
        <taxon>Actinokineospora</taxon>
    </lineage>
</organism>
<keyword evidence="1" id="KW-0813">Transport</keyword>
<evidence type="ECO:0000256" key="1">
    <source>
        <dbReference type="ARBA" id="ARBA00022448"/>
    </source>
</evidence>
<dbReference type="EMBL" id="FMZZ01000002">
    <property type="protein sequence ID" value="SDC41098.1"/>
    <property type="molecule type" value="Genomic_DNA"/>
</dbReference>
<dbReference type="InterPro" id="IPR003439">
    <property type="entry name" value="ABC_transporter-like_ATP-bd"/>
</dbReference>
<dbReference type="SUPFAM" id="SSF52540">
    <property type="entry name" value="P-loop containing nucleoside triphosphate hydrolases"/>
    <property type="match status" value="1"/>
</dbReference>
<dbReference type="InterPro" id="IPR017871">
    <property type="entry name" value="ABC_transporter-like_CS"/>
</dbReference>
<dbReference type="PROSITE" id="PS50893">
    <property type="entry name" value="ABC_TRANSPORTER_2"/>
    <property type="match status" value="1"/>
</dbReference>
<evidence type="ECO:0000256" key="3">
    <source>
        <dbReference type="ARBA" id="ARBA00022840"/>
    </source>
</evidence>
<accession>A0A1G6LCY1</accession>
<dbReference type="InterPro" id="IPR003593">
    <property type="entry name" value="AAA+_ATPase"/>
</dbReference>
<dbReference type="CDD" id="cd03214">
    <property type="entry name" value="ABC_Iron-Siderophores_B12_Hemin"/>
    <property type="match status" value="1"/>
</dbReference>
<dbReference type="Gene3D" id="3.40.50.300">
    <property type="entry name" value="P-loop containing nucleotide triphosphate hydrolases"/>
    <property type="match status" value="1"/>
</dbReference>
<gene>
    <name evidence="5" type="ORF">SAMN05216174_1028</name>
</gene>
<evidence type="ECO:0000313" key="6">
    <source>
        <dbReference type="Proteomes" id="UP000199501"/>
    </source>
</evidence>
<dbReference type="GO" id="GO:0016887">
    <property type="term" value="F:ATP hydrolysis activity"/>
    <property type="evidence" value="ECO:0007669"/>
    <property type="project" value="InterPro"/>
</dbReference>
<dbReference type="PROSITE" id="PS00211">
    <property type="entry name" value="ABC_TRANSPORTER_1"/>
    <property type="match status" value="1"/>
</dbReference>
<dbReference type="FunFam" id="3.40.50.300:FF:000134">
    <property type="entry name" value="Iron-enterobactin ABC transporter ATP-binding protein"/>
    <property type="match status" value="1"/>
</dbReference>
<sequence length="281" mass="30024">MPAHPPSALPISLRGISVEVAGTTLIRELSLDVGGGEVLGLLGPNGSGKSTALRCVYRAMRPTAGAVLLDGESLSEQSIRDTARRIAALTQDSRAELDFTVEEVVALGRYPHQNGSARLTGRERELCREALRRMDITHLATRSVLTLSGGERQRVLMARALVQEPAVLVLDEPTNHLDVRHQIELLGFLRRCGLTVLVALHDLNLAAATCDRIAVLRSGALVACGTPAEVLTTGLVRSVFGVDATVVTHPRTGVLQLLYDMPTADRPIETDSPTTPEGIAP</sequence>
<dbReference type="AlphaFoldDB" id="A0A1G6LCY1"/>
<dbReference type="STRING" id="1271860.SAMN05216174_1028"/>
<dbReference type="Proteomes" id="UP000199501">
    <property type="component" value="Unassembled WGS sequence"/>
</dbReference>
<feature type="domain" description="ABC transporter" evidence="4">
    <location>
        <begin position="11"/>
        <end position="243"/>
    </location>
</feature>
<proteinExistence type="predicted"/>
<keyword evidence="2" id="KW-0547">Nucleotide-binding</keyword>
<dbReference type="GO" id="GO:0005524">
    <property type="term" value="F:ATP binding"/>
    <property type="evidence" value="ECO:0007669"/>
    <property type="project" value="UniProtKB-KW"/>
</dbReference>
<keyword evidence="3 5" id="KW-0067">ATP-binding</keyword>
<protein>
    <submittedName>
        <fullName evidence="5">Iron complex transport system ATP-binding protein</fullName>
    </submittedName>
</protein>